<feature type="transmembrane region" description="Helical" evidence="5">
    <location>
        <begin position="320"/>
        <end position="339"/>
    </location>
</feature>
<dbReference type="InterPro" id="IPR020846">
    <property type="entry name" value="MFS_dom"/>
</dbReference>
<feature type="domain" description="Major facilitator superfamily (MFS) profile" evidence="6">
    <location>
        <begin position="18"/>
        <end position="439"/>
    </location>
</feature>
<feature type="transmembrane region" description="Helical" evidence="5">
    <location>
        <begin position="175"/>
        <end position="200"/>
    </location>
</feature>
<feature type="transmembrane region" description="Helical" evidence="5">
    <location>
        <begin position="240"/>
        <end position="260"/>
    </location>
</feature>
<keyword evidence="3 5" id="KW-1133">Transmembrane helix</keyword>
<keyword evidence="8" id="KW-1185">Reference proteome</keyword>
<dbReference type="Proteomes" id="UP000802392">
    <property type="component" value="Unassembled WGS sequence"/>
</dbReference>
<dbReference type="PANTHER" id="PTHR23534:SF1">
    <property type="entry name" value="MAJOR FACILITATOR SUPERFAMILY PROTEIN"/>
    <property type="match status" value="1"/>
</dbReference>
<evidence type="ECO:0000256" key="3">
    <source>
        <dbReference type="ARBA" id="ARBA00022989"/>
    </source>
</evidence>
<keyword evidence="2 5" id="KW-0812">Transmembrane</keyword>
<comment type="subcellular location">
    <subcellularLocation>
        <location evidence="1">Cell membrane</location>
        <topology evidence="1">Multi-pass membrane protein</topology>
    </subcellularLocation>
</comment>
<protein>
    <submittedName>
        <fullName evidence="7">MFS family permease</fullName>
    </submittedName>
</protein>
<feature type="transmembrane region" description="Helical" evidence="5">
    <location>
        <begin position="345"/>
        <end position="370"/>
    </location>
</feature>
<evidence type="ECO:0000256" key="1">
    <source>
        <dbReference type="ARBA" id="ARBA00004651"/>
    </source>
</evidence>
<evidence type="ECO:0000313" key="8">
    <source>
        <dbReference type="Proteomes" id="UP000802392"/>
    </source>
</evidence>
<evidence type="ECO:0000256" key="2">
    <source>
        <dbReference type="ARBA" id="ARBA00022692"/>
    </source>
</evidence>
<accession>A0ABX0TMX0</accession>
<dbReference type="Pfam" id="PF07690">
    <property type="entry name" value="MFS_1"/>
    <property type="match status" value="2"/>
</dbReference>
<feature type="transmembrane region" description="Helical" evidence="5">
    <location>
        <begin position="415"/>
        <end position="432"/>
    </location>
</feature>
<feature type="transmembrane region" description="Helical" evidence="5">
    <location>
        <begin position="288"/>
        <end position="313"/>
    </location>
</feature>
<feature type="transmembrane region" description="Helical" evidence="5">
    <location>
        <begin position="144"/>
        <end position="163"/>
    </location>
</feature>
<proteinExistence type="predicted"/>
<dbReference type="SUPFAM" id="SSF103473">
    <property type="entry name" value="MFS general substrate transporter"/>
    <property type="match status" value="1"/>
</dbReference>
<dbReference type="PANTHER" id="PTHR23534">
    <property type="entry name" value="MFS PERMEASE"/>
    <property type="match status" value="1"/>
</dbReference>
<feature type="transmembrane region" description="Helical" evidence="5">
    <location>
        <begin position="85"/>
        <end position="105"/>
    </location>
</feature>
<organism evidence="7 8">
    <name type="scientific">Paenarthrobacter ilicis</name>
    <dbReference type="NCBI Taxonomy" id="43665"/>
    <lineage>
        <taxon>Bacteria</taxon>
        <taxon>Bacillati</taxon>
        <taxon>Actinomycetota</taxon>
        <taxon>Actinomycetes</taxon>
        <taxon>Micrococcales</taxon>
        <taxon>Micrococcaceae</taxon>
        <taxon>Paenarthrobacter</taxon>
    </lineage>
</organism>
<feature type="transmembrane region" description="Helical" evidence="5">
    <location>
        <begin position="52"/>
        <end position="73"/>
    </location>
</feature>
<evidence type="ECO:0000259" key="6">
    <source>
        <dbReference type="PROSITE" id="PS50850"/>
    </source>
</evidence>
<keyword evidence="4 5" id="KW-0472">Membrane</keyword>
<dbReference type="InterPro" id="IPR011701">
    <property type="entry name" value="MFS"/>
</dbReference>
<reference evidence="7 8" key="1">
    <citation type="submission" date="2020-03" db="EMBL/GenBank/DDBJ databases">
        <title>Genomic Encyclopedia of Type Strains, Phase III (KMG-III): the genomes of soil and plant-associated and newly described type strains.</title>
        <authorList>
            <person name="Whitman W."/>
        </authorList>
    </citation>
    <scope>NUCLEOTIDE SEQUENCE [LARGE SCALE GENOMIC DNA]</scope>
    <source>
        <strain evidence="7 8">CECT 4207</strain>
    </source>
</reference>
<gene>
    <name evidence="7" type="ORF">FHR86_002359</name>
</gene>
<dbReference type="EMBL" id="JAAOZD010000004">
    <property type="protein sequence ID" value="NIJ02027.1"/>
    <property type="molecule type" value="Genomic_DNA"/>
</dbReference>
<evidence type="ECO:0000313" key="7">
    <source>
        <dbReference type="EMBL" id="NIJ02027.1"/>
    </source>
</evidence>
<dbReference type="PROSITE" id="PS50850">
    <property type="entry name" value="MFS"/>
    <property type="match status" value="1"/>
</dbReference>
<evidence type="ECO:0000256" key="5">
    <source>
        <dbReference type="SAM" id="Phobius"/>
    </source>
</evidence>
<feature type="transmembrane region" description="Helical" evidence="5">
    <location>
        <begin position="391"/>
        <end position="409"/>
    </location>
</feature>
<name>A0ABX0TMX0_9MICC</name>
<dbReference type="InterPro" id="IPR036259">
    <property type="entry name" value="MFS_trans_sf"/>
</dbReference>
<feature type="transmembrane region" description="Helical" evidence="5">
    <location>
        <begin position="19"/>
        <end position="40"/>
    </location>
</feature>
<evidence type="ECO:0000256" key="4">
    <source>
        <dbReference type="ARBA" id="ARBA00023136"/>
    </source>
</evidence>
<dbReference type="Gene3D" id="1.20.1250.20">
    <property type="entry name" value="MFS general substrate transporter like domains"/>
    <property type="match status" value="1"/>
</dbReference>
<comment type="caution">
    <text evidence="7">The sequence shown here is derived from an EMBL/GenBank/DDBJ whole genome shotgun (WGS) entry which is preliminary data.</text>
</comment>
<dbReference type="RefSeq" id="WP_167266756.1">
    <property type="nucleotide sequence ID" value="NZ_BAAAVO010000001.1"/>
</dbReference>
<sequence length="443" mass="44446">MATTSTTALNPQRVQRRTVFLLSAAQLLSGIGNGASLSIGSLLAVDLSGSEAWAGAVTTVLTLAAAIAALPLARLAEARGRRVGLVTGLLAAMAGAFLIICSVTSQSFLLLLLGAACLGLGTAANLQARFAAVDLAEPRYRGRSLSTVVWSITVGAVAGPNLIQPGAAVGEVLGLPAIAGPFVFSAAGLFLAATLLFAGLRPDPLILSRRLAAVGEGRTGPLQPAGGTIRSGLRSIRSSPLAMMALAAVVAAHAVMVAVMSMTPLHLQQLVAGSHVGHHGSTSESTDALVVIGLTISLHIAGMYALSPVWGWLTDKAGRLQTIAAGHALLLIAVFIAGFGSHEPWLVTTGLVVLGLGWSGATIAGSTLLAESVPEDQRVTVQGVSDTLMSGAGAVGGATSGLFLAWIGYHGLNLAGAMVAAAVIAVTAMTIFKAGSRAAVGSD</sequence>
<feature type="transmembrane region" description="Helical" evidence="5">
    <location>
        <begin position="111"/>
        <end position="132"/>
    </location>
</feature>